<dbReference type="AlphaFoldDB" id="A0AAX3N4M7"/>
<feature type="transmembrane region" description="Helical" evidence="7">
    <location>
        <begin position="237"/>
        <end position="256"/>
    </location>
</feature>
<evidence type="ECO:0000256" key="3">
    <source>
        <dbReference type="ARBA" id="ARBA00022475"/>
    </source>
</evidence>
<dbReference type="InterPro" id="IPR000620">
    <property type="entry name" value="EamA_dom"/>
</dbReference>
<evidence type="ECO:0000256" key="7">
    <source>
        <dbReference type="SAM" id="Phobius"/>
    </source>
</evidence>
<keyword evidence="6 7" id="KW-0472">Membrane</keyword>
<dbReference type="InterPro" id="IPR037185">
    <property type="entry name" value="EmrE-like"/>
</dbReference>
<dbReference type="EMBL" id="CP118101">
    <property type="protein sequence ID" value="WDH84628.1"/>
    <property type="molecule type" value="Genomic_DNA"/>
</dbReference>
<evidence type="ECO:0000256" key="6">
    <source>
        <dbReference type="ARBA" id="ARBA00023136"/>
    </source>
</evidence>
<feature type="transmembrane region" description="Helical" evidence="7">
    <location>
        <begin position="143"/>
        <end position="163"/>
    </location>
</feature>
<dbReference type="SUPFAM" id="SSF103481">
    <property type="entry name" value="Multidrug resistance efflux transporter EmrE"/>
    <property type="match status" value="2"/>
</dbReference>
<comment type="similarity">
    <text evidence="2">Belongs to the EamA transporter family.</text>
</comment>
<dbReference type="InterPro" id="IPR051258">
    <property type="entry name" value="Diverse_Substrate_Transporter"/>
</dbReference>
<feature type="transmembrane region" description="Helical" evidence="7">
    <location>
        <begin position="207"/>
        <end position="225"/>
    </location>
</feature>
<keyword evidence="5 7" id="KW-1133">Transmembrane helix</keyword>
<dbReference type="RefSeq" id="WP_047909591.1">
    <property type="nucleotide sequence ID" value="NZ_CP118101.1"/>
</dbReference>
<accession>A0AAX3N4M7</accession>
<sequence>MKVERKADLQMLLVTLLWGSSYLFMKEGLTSIQELNMIALRFGLAFILMGIIFYRTWSTMTFRTLRQGFVLGAVLFVAFVFITYGVKQTTTSQAGFLISLSVVFVPILVSIVQKRFPEAKIVCSIVLAIAGIGLLTLENSMQLKTGDLLCIMGALSYALYILLSGRMVQQGDGKALSILQLGFAGGLALLFSILFEEPKLPASEGAWISILGLAVLCSAVAYTLQIMAQKHISSTRAGLIFSLEPVFAAGFAYALYGEQLSLNGYMGAALILGGVILTEVKWAKLFHFKKRNPSQRFGI</sequence>
<feature type="transmembrane region" description="Helical" evidence="7">
    <location>
        <begin position="7"/>
        <end position="25"/>
    </location>
</feature>
<evidence type="ECO:0000259" key="8">
    <source>
        <dbReference type="Pfam" id="PF00892"/>
    </source>
</evidence>
<feature type="transmembrane region" description="Helical" evidence="7">
    <location>
        <begin position="262"/>
        <end position="282"/>
    </location>
</feature>
<reference evidence="9" key="1">
    <citation type="submission" date="2023-02" db="EMBL/GenBank/DDBJ databases">
        <title>Pathogen: clinical or host-associated sample.</title>
        <authorList>
            <person name="Hergert J."/>
            <person name="Casey R."/>
            <person name="Wagner J."/>
            <person name="Young E.L."/>
            <person name="Oakeson K.F."/>
        </authorList>
    </citation>
    <scope>NUCLEOTIDE SEQUENCE</scope>
    <source>
        <strain evidence="9">2022CK-00830</strain>
    </source>
</reference>
<feature type="domain" description="EamA" evidence="8">
    <location>
        <begin position="6"/>
        <end position="136"/>
    </location>
</feature>
<keyword evidence="3" id="KW-1003">Cell membrane</keyword>
<dbReference type="PANTHER" id="PTHR42920:SF5">
    <property type="entry name" value="EAMA DOMAIN-CONTAINING PROTEIN"/>
    <property type="match status" value="1"/>
</dbReference>
<feature type="transmembrane region" description="Helical" evidence="7">
    <location>
        <begin position="175"/>
        <end position="195"/>
    </location>
</feature>
<feature type="transmembrane region" description="Helical" evidence="7">
    <location>
        <begin position="92"/>
        <end position="112"/>
    </location>
</feature>
<dbReference type="Gene3D" id="1.10.3730.20">
    <property type="match status" value="1"/>
</dbReference>
<proteinExistence type="inferred from homology"/>
<evidence type="ECO:0000256" key="2">
    <source>
        <dbReference type="ARBA" id="ARBA00007362"/>
    </source>
</evidence>
<organism evidence="9 10">
    <name type="scientific">Paenibacillus urinalis</name>
    <dbReference type="NCBI Taxonomy" id="521520"/>
    <lineage>
        <taxon>Bacteria</taxon>
        <taxon>Bacillati</taxon>
        <taxon>Bacillota</taxon>
        <taxon>Bacilli</taxon>
        <taxon>Bacillales</taxon>
        <taxon>Paenibacillaceae</taxon>
        <taxon>Paenibacillus</taxon>
    </lineage>
</organism>
<evidence type="ECO:0000313" key="10">
    <source>
        <dbReference type="Proteomes" id="UP001220962"/>
    </source>
</evidence>
<dbReference type="Pfam" id="PF00892">
    <property type="entry name" value="EamA"/>
    <property type="match status" value="2"/>
</dbReference>
<feature type="transmembrane region" description="Helical" evidence="7">
    <location>
        <begin position="119"/>
        <end position="137"/>
    </location>
</feature>
<evidence type="ECO:0000256" key="5">
    <source>
        <dbReference type="ARBA" id="ARBA00022989"/>
    </source>
</evidence>
<name>A0AAX3N4M7_9BACL</name>
<dbReference type="Proteomes" id="UP001220962">
    <property type="component" value="Chromosome"/>
</dbReference>
<comment type="subcellular location">
    <subcellularLocation>
        <location evidence="1">Cell membrane</location>
        <topology evidence="1">Multi-pass membrane protein</topology>
    </subcellularLocation>
</comment>
<evidence type="ECO:0000256" key="4">
    <source>
        <dbReference type="ARBA" id="ARBA00022692"/>
    </source>
</evidence>
<feature type="domain" description="EamA" evidence="8">
    <location>
        <begin position="145"/>
        <end position="278"/>
    </location>
</feature>
<protein>
    <submittedName>
        <fullName evidence="9">DMT family transporter</fullName>
    </submittedName>
</protein>
<feature type="transmembrane region" description="Helical" evidence="7">
    <location>
        <begin position="69"/>
        <end position="86"/>
    </location>
</feature>
<dbReference type="GO" id="GO:0005886">
    <property type="term" value="C:plasma membrane"/>
    <property type="evidence" value="ECO:0007669"/>
    <property type="project" value="UniProtKB-SubCell"/>
</dbReference>
<gene>
    <name evidence="9" type="ORF">PUW23_10615</name>
</gene>
<evidence type="ECO:0000256" key="1">
    <source>
        <dbReference type="ARBA" id="ARBA00004651"/>
    </source>
</evidence>
<feature type="transmembrane region" description="Helical" evidence="7">
    <location>
        <begin position="37"/>
        <end position="57"/>
    </location>
</feature>
<keyword evidence="4 7" id="KW-0812">Transmembrane</keyword>
<evidence type="ECO:0000313" key="9">
    <source>
        <dbReference type="EMBL" id="WDH84628.1"/>
    </source>
</evidence>
<dbReference type="PANTHER" id="PTHR42920">
    <property type="entry name" value="OS03G0707200 PROTEIN-RELATED"/>
    <property type="match status" value="1"/>
</dbReference>